<gene>
    <name evidence="1" type="ORF">MEDL_7652</name>
</gene>
<sequence>MESIQEYYQIAPEPPTKKNRVGYRSRFHFPSVPASFSPTITSTTSGISSIPVPCPSPSSSAPPCATSSAVPPSVHQMKTNTALRRRLWTRETPSQFNGDIRKWMSCGAHILRSRTGSIPDKGIEKRDKKKQKICKRSGVAAHLREENPEIVIIHCLAHRLELAFKDAIKQIGNRLYEKTTTLLLGWFFYWLRRDSPQVVLALALSFAASSLAAPHDVLTFFDG</sequence>
<name>A0A8S3QAZ4_MYTED</name>
<dbReference type="EMBL" id="CAJPWZ010000400">
    <property type="protein sequence ID" value="CAG2192493.1"/>
    <property type="molecule type" value="Genomic_DNA"/>
</dbReference>
<dbReference type="AlphaFoldDB" id="A0A8S3QAZ4"/>
<evidence type="ECO:0000313" key="1">
    <source>
        <dbReference type="EMBL" id="CAG2192493.1"/>
    </source>
</evidence>
<protein>
    <submittedName>
        <fullName evidence="1">Uncharacterized protein</fullName>
    </submittedName>
</protein>
<evidence type="ECO:0000313" key="2">
    <source>
        <dbReference type="Proteomes" id="UP000683360"/>
    </source>
</evidence>
<comment type="caution">
    <text evidence="1">The sequence shown here is derived from an EMBL/GenBank/DDBJ whole genome shotgun (WGS) entry which is preliminary data.</text>
</comment>
<keyword evidence="2" id="KW-1185">Reference proteome</keyword>
<dbReference type="OrthoDB" id="10051404at2759"/>
<organism evidence="1 2">
    <name type="scientific">Mytilus edulis</name>
    <name type="common">Blue mussel</name>
    <dbReference type="NCBI Taxonomy" id="6550"/>
    <lineage>
        <taxon>Eukaryota</taxon>
        <taxon>Metazoa</taxon>
        <taxon>Spiralia</taxon>
        <taxon>Lophotrochozoa</taxon>
        <taxon>Mollusca</taxon>
        <taxon>Bivalvia</taxon>
        <taxon>Autobranchia</taxon>
        <taxon>Pteriomorphia</taxon>
        <taxon>Mytilida</taxon>
        <taxon>Mytiloidea</taxon>
        <taxon>Mytilidae</taxon>
        <taxon>Mytilinae</taxon>
        <taxon>Mytilus</taxon>
    </lineage>
</organism>
<dbReference type="Proteomes" id="UP000683360">
    <property type="component" value="Unassembled WGS sequence"/>
</dbReference>
<accession>A0A8S3QAZ4</accession>
<reference evidence="1" key="1">
    <citation type="submission" date="2021-03" db="EMBL/GenBank/DDBJ databases">
        <authorList>
            <person name="Bekaert M."/>
        </authorList>
    </citation>
    <scope>NUCLEOTIDE SEQUENCE</scope>
</reference>
<proteinExistence type="predicted"/>